<name>A0A423PU90_9GAMM</name>
<dbReference type="Gene3D" id="3.40.630.30">
    <property type="match status" value="1"/>
</dbReference>
<protein>
    <submittedName>
        <fullName evidence="4">GCN5 family N-acetyltransferase</fullName>
    </submittedName>
</protein>
<evidence type="ECO:0000313" key="5">
    <source>
        <dbReference type="Proteomes" id="UP000283993"/>
    </source>
</evidence>
<evidence type="ECO:0000256" key="1">
    <source>
        <dbReference type="ARBA" id="ARBA00022679"/>
    </source>
</evidence>
<gene>
    <name evidence="4" type="ORF">SAOR_03690</name>
</gene>
<organism evidence="4 5">
    <name type="scientific">Salinisphaera orenii MK-B5</name>
    <dbReference type="NCBI Taxonomy" id="856730"/>
    <lineage>
        <taxon>Bacteria</taxon>
        <taxon>Pseudomonadati</taxon>
        <taxon>Pseudomonadota</taxon>
        <taxon>Gammaproteobacteria</taxon>
        <taxon>Salinisphaerales</taxon>
        <taxon>Salinisphaeraceae</taxon>
        <taxon>Salinisphaera</taxon>
    </lineage>
</organism>
<dbReference type="EMBL" id="AYKH01000005">
    <property type="protein sequence ID" value="ROO29175.1"/>
    <property type="molecule type" value="Genomic_DNA"/>
</dbReference>
<evidence type="ECO:0000313" key="4">
    <source>
        <dbReference type="EMBL" id="ROO29175.1"/>
    </source>
</evidence>
<dbReference type="InterPro" id="IPR000182">
    <property type="entry name" value="GNAT_dom"/>
</dbReference>
<evidence type="ECO:0000256" key="2">
    <source>
        <dbReference type="ARBA" id="ARBA00023315"/>
    </source>
</evidence>
<dbReference type="Pfam" id="PF13508">
    <property type="entry name" value="Acetyltransf_7"/>
    <property type="match status" value="1"/>
</dbReference>
<dbReference type="PROSITE" id="PS51186">
    <property type="entry name" value="GNAT"/>
    <property type="match status" value="1"/>
</dbReference>
<keyword evidence="2" id="KW-0012">Acyltransferase</keyword>
<feature type="domain" description="N-acetyltransferase" evidence="3">
    <location>
        <begin position="3"/>
        <end position="149"/>
    </location>
</feature>
<accession>A0A423PU90</accession>
<dbReference type="AlphaFoldDB" id="A0A423PU90"/>
<dbReference type="InterPro" id="IPR050832">
    <property type="entry name" value="Bact_Acetyltransf"/>
</dbReference>
<keyword evidence="1 4" id="KW-0808">Transferase</keyword>
<comment type="caution">
    <text evidence="4">The sequence shown here is derived from an EMBL/GenBank/DDBJ whole genome shotgun (WGS) entry which is preliminary data.</text>
</comment>
<dbReference type="GO" id="GO:0016747">
    <property type="term" value="F:acyltransferase activity, transferring groups other than amino-acyl groups"/>
    <property type="evidence" value="ECO:0007669"/>
    <property type="project" value="InterPro"/>
</dbReference>
<evidence type="ECO:0000259" key="3">
    <source>
        <dbReference type="PROSITE" id="PS51186"/>
    </source>
</evidence>
<proteinExistence type="predicted"/>
<keyword evidence="5" id="KW-1185">Reference proteome</keyword>
<dbReference type="SUPFAM" id="SSF55729">
    <property type="entry name" value="Acyl-CoA N-acyltransferases (Nat)"/>
    <property type="match status" value="1"/>
</dbReference>
<dbReference type="RefSeq" id="WP_123630275.1">
    <property type="nucleotide sequence ID" value="NZ_AYKH01000005.1"/>
</dbReference>
<sequence>MNCRIRDETPGDEARIHQVVEAACREAPHADPTEPSIVAALRRSGALAVSLVAEVDGAMVGHVAVSPVSVPGGAYWYGLGPLAVLPTHRRQGIGARLVDAALADLAAIGASGCVVLGDPDYYGRFGFETVEGLVLAGAAPAYFQALSLGDAFPQAEVVYHQAFSATT</sequence>
<reference evidence="4 5" key="1">
    <citation type="submission" date="2013-10" db="EMBL/GenBank/DDBJ databases">
        <title>Salinisphaera orenii MK-B5 Genome Sequencing.</title>
        <authorList>
            <person name="Lai Q."/>
            <person name="Li C."/>
            <person name="Shao Z."/>
        </authorList>
    </citation>
    <scope>NUCLEOTIDE SEQUENCE [LARGE SCALE GENOMIC DNA]</scope>
    <source>
        <strain evidence="4 5">MK-B5</strain>
    </source>
</reference>
<dbReference type="InterPro" id="IPR016181">
    <property type="entry name" value="Acyl_CoA_acyltransferase"/>
</dbReference>
<dbReference type="PANTHER" id="PTHR43877">
    <property type="entry name" value="AMINOALKYLPHOSPHONATE N-ACETYLTRANSFERASE-RELATED-RELATED"/>
    <property type="match status" value="1"/>
</dbReference>
<dbReference type="CDD" id="cd04301">
    <property type="entry name" value="NAT_SF"/>
    <property type="match status" value="1"/>
</dbReference>
<dbReference type="Proteomes" id="UP000283993">
    <property type="component" value="Unassembled WGS sequence"/>
</dbReference>
<dbReference type="PANTHER" id="PTHR43877:SF1">
    <property type="entry name" value="ACETYLTRANSFERASE"/>
    <property type="match status" value="1"/>
</dbReference>